<dbReference type="InterPro" id="IPR012337">
    <property type="entry name" value="RNaseH-like_sf"/>
</dbReference>
<dbReference type="EMBL" id="UZAH01000034">
    <property type="protein sequence ID" value="VDO18444.1"/>
    <property type="molecule type" value="Genomic_DNA"/>
</dbReference>
<protein>
    <submittedName>
        <fullName evidence="4">Dimer_Tnp_hAT domain-containing protein</fullName>
    </submittedName>
</protein>
<dbReference type="Pfam" id="PF05699">
    <property type="entry name" value="Dimer_Tnp_hAT"/>
    <property type="match status" value="1"/>
</dbReference>
<dbReference type="GO" id="GO:0046983">
    <property type="term" value="F:protein dimerization activity"/>
    <property type="evidence" value="ECO:0007669"/>
    <property type="project" value="InterPro"/>
</dbReference>
<feature type="domain" description="HAT C-terminal dimerisation" evidence="1">
    <location>
        <begin position="12"/>
        <end position="72"/>
    </location>
</feature>
<evidence type="ECO:0000313" key="4">
    <source>
        <dbReference type="WBParaSite" id="HPBE_0000006101-mRNA-1"/>
    </source>
</evidence>
<dbReference type="WBParaSite" id="HPBE_0000006101-mRNA-1">
    <property type="protein sequence ID" value="HPBE_0000006101-mRNA-1"/>
    <property type="gene ID" value="HPBE_0000006101"/>
</dbReference>
<dbReference type="GO" id="GO:0006357">
    <property type="term" value="P:regulation of transcription by RNA polymerase II"/>
    <property type="evidence" value="ECO:0007669"/>
    <property type="project" value="TreeGrafter"/>
</dbReference>
<evidence type="ECO:0000259" key="1">
    <source>
        <dbReference type="Pfam" id="PF05699"/>
    </source>
</evidence>
<reference evidence="4" key="2">
    <citation type="submission" date="2019-09" db="UniProtKB">
        <authorList>
            <consortium name="WormBaseParasite"/>
        </authorList>
    </citation>
    <scope>IDENTIFICATION</scope>
</reference>
<accession>A0A3P7U1S4</accession>
<reference evidence="2 3" key="1">
    <citation type="submission" date="2018-11" db="EMBL/GenBank/DDBJ databases">
        <authorList>
            <consortium name="Pathogen Informatics"/>
        </authorList>
    </citation>
    <scope>NUCLEOTIDE SEQUENCE [LARGE SCALE GENOMIC DNA]</scope>
</reference>
<dbReference type="PANTHER" id="PTHR46169:SF24">
    <property type="entry name" value="PROTEIN CBG26704"/>
    <property type="match status" value="1"/>
</dbReference>
<keyword evidence="3" id="KW-1185">Reference proteome</keyword>
<accession>A0A183F1V9</accession>
<dbReference type="AlphaFoldDB" id="A0A183F1V9"/>
<dbReference type="SUPFAM" id="SSF53098">
    <property type="entry name" value="Ribonuclease H-like"/>
    <property type="match status" value="1"/>
</dbReference>
<dbReference type="GO" id="GO:0005634">
    <property type="term" value="C:nucleus"/>
    <property type="evidence" value="ECO:0007669"/>
    <property type="project" value="TreeGrafter"/>
</dbReference>
<dbReference type="Proteomes" id="UP000050761">
    <property type="component" value="Unassembled WGS sequence"/>
</dbReference>
<evidence type="ECO:0000313" key="2">
    <source>
        <dbReference type="EMBL" id="VDO18444.1"/>
    </source>
</evidence>
<dbReference type="InterPro" id="IPR008906">
    <property type="entry name" value="HATC_C_dom"/>
</dbReference>
<dbReference type="OrthoDB" id="5869280at2759"/>
<proteinExistence type="predicted"/>
<evidence type="ECO:0000313" key="3">
    <source>
        <dbReference type="Proteomes" id="UP000050761"/>
    </source>
</evidence>
<name>A0A183F1V9_HELPZ</name>
<dbReference type="PANTHER" id="PTHR46169">
    <property type="entry name" value="DNA REPLICATION-RELATED ELEMENT FACTOR, ISOFORM A"/>
    <property type="match status" value="1"/>
</dbReference>
<sequence length="150" mass="17579">MLVKKNRPSFHENPVAWWQNYQNKFPLIYALALKYPAAPAISVDCERLFSMAGTLYENKRRGRLNGRNARLLLTIRAHQFETAQRYVYLTGKGFPELSNYFLPFRRHGSRIRVMNKRRKDITIPTTNSAFLKMKARMEMMISTSSSSTRK</sequence>
<organism evidence="3 4">
    <name type="scientific">Heligmosomoides polygyrus</name>
    <name type="common">Parasitic roundworm</name>
    <dbReference type="NCBI Taxonomy" id="6339"/>
    <lineage>
        <taxon>Eukaryota</taxon>
        <taxon>Metazoa</taxon>
        <taxon>Ecdysozoa</taxon>
        <taxon>Nematoda</taxon>
        <taxon>Chromadorea</taxon>
        <taxon>Rhabditida</taxon>
        <taxon>Rhabditina</taxon>
        <taxon>Rhabditomorpha</taxon>
        <taxon>Strongyloidea</taxon>
        <taxon>Heligmosomidae</taxon>
        <taxon>Heligmosomoides</taxon>
    </lineage>
</organism>
<gene>
    <name evidence="2" type="ORF">HPBE_LOCUS62</name>
</gene>
<dbReference type="InterPro" id="IPR052717">
    <property type="entry name" value="Vacuolar_transposase_reg"/>
</dbReference>